<organism evidence="1">
    <name type="scientific">marine sediment metagenome</name>
    <dbReference type="NCBI Taxonomy" id="412755"/>
    <lineage>
        <taxon>unclassified sequences</taxon>
        <taxon>metagenomes</taxon>
        <taxon>ecological metagenomes</taxon>
    </lineage>
</organism>
<evidence type="ECO:0000313" key="1">
    <source>
        <dbReference type="EMBL" id="KKM18803.1"/>
    </source>
</evidence>
<comment type="caution">
    <text evidence="1">The sequence shown here is derived from an EMBL/GenBank/DDBJ whole genome shotgun (WGS) entry which is preliminary data.</text>
</comment>
<feature type="non-terminal residue" evidence="1">
    <location>
        <position position="1"/>
    </location>
</feature>
<protein>
    <submittedName>
        <fullName evidence="1">Uncharacterized protein</fullName>
    </submittedName>
</protein>
<dbReference type="EMBL" id="LAZR01014141">
    <property type="protein sequence ID" value="KKM18803.1"/>
    <property type="molecule type" value="Genomic_DNA"/>
</dbReference>
<dbReference type="AlphaFoldDB" id="A0A0F9K9N2"/>
<sequence length="30" mass="3181">VVYDSGTTWTATTIYLKCSAANAAVTLFVI</sequence>
<proteinExistence type="predicted"/>
<gene>
    <name evidence="1" type="ORF">LCGC14_1662060</name>
</gene>
<accession>A0A0F9K9N2</accession>
<reference evidence="1" key="1">
    <citation type="journal article" date="2015" name="Nature">
        <title>Complex archaea that bridge the gap between prokaryotes and eukaryotes.</title>
        <authorList>
            <person name="Spang A."/>
            <person name="Saw J.H."/>
            <person name="Jorgensen S.L."/>
            <person name="Zaremba-Niedzwiedzka K."/>
            <person name="Martijn J."/>
            <person name="Lind A.E."/>
            <person name="van Eijk R."/>
            <person name="Schleper C."/>
            <person name="Guy L."/>
            <person name="Ettema T.J."/>
        </authorList>
    </citation>
    <scope>NUCLEOTIDE SEQUENCE</scope>
</reference>
<name>A0A0F9K9N2_9ZZZZ</name>